<organism evidence="1 2">
    <name type="scientific">Pristionchus mayeri</name>
    <dbReference type="NCBI Taxonomy" id="1317129"/>
    <lineage>
        <taxon>Eukaryota</taxon>
        <taxon>Metazoa</taxon>
        <taxon>Ecdysozoa</taxon>
        <taxon>Nematoda</taxon>
        <taxon>Chromadorea</taxon>
        <taxon>Rhabditida</taxon>
        <taxon>Rhabditina</taxon>
        <taxon>Diplogasteromorpha</taxon>
        <taxon>Diplogasteroidea</taxon>
        <taxon>Neodiplogasteridae</taxon>
        <taxon>Pristionchus</taxon>
    </lineage>
</organism>
<protein>
    <submittedName>
        <fullName evidence="1">Uncharacterized protein</fullName>
    </submittedName>
</protein>
<feature type="non-terminal residue" evidence="1">
    <location>
        <position position="1"/>
    </location>
</feature>
<reference evidence="2" key="1">
    <citation type="submission" date="2022-10" db="EMBL/GenBank/DDBJ databases">
        <title>Genome assembly of Pristionchus species.</title>
        <authorList>
            <person name="Yoshida K."/>
            <person name="Sommer R.J."/>
        </authorList>
    </citation>
    <scope>NUCLEOTIDE SEQUENCE [LARGE SCALE GENOMIC DNA]</scope>
    <source>
        <strain evidence="2">RS5460</strain>
    </source>
</reference>
<gene>
    <name evidence="1" type="ORF">PMAYCL1PPCAC_08127</name>
</gene>
<evidence type="ECO:0000313" key="2">
    <source>
        <dbReference type="Proteomes" id="UP001328107"/>
    </source>
</evidence>
<keyword evidence="2" id="KW-1185">Reference proteome</keyword>
<evidence type="ECO:0000313" key="1">
    <source>
        <dbReference type="EMBL" id="GMR37932.1"/>
    </source>
</evidence>
<accession>A0AAN4ZH91</accession>
<comment type="caution">
    <text evidence="1">The sequence shown here is derived from an EMBL/GenBank/DDBJ whole genome shotgun (WGS) entry which is preliminary data.</text>
</comment>
<dbReference type="Proteomes" id="UP001328107">
    <property type="component" value="Unassembled WGS sequence"/>
</dbReference>
<feature type="non-terminal residue" evidence="1">
    <location>
        <position position="119"/>
    </location>
</feature>
<proteinExistence type="predicted"/>
<dbReference type="EMBL" id="BTRK01000002">
    <property type="protein sequence ID" value="GMR37932.1"/>
    <property type="molecule type" value="Genomic_DNA"/>
</dbReference>
<sequence>VSGIDDVPLVAVPFIVNVLISQRIGDGSSEIVGTSVTCFPGHVSENSNGLADFDSVNFEHGKSSEGRTIIHGGRHPILHLKSLSPASLVFEWNASKGEQHADGLSTSPQIEVCKSVVRH</sequence>
<dbReference type="AlphaFoldDB" id="A0AAN4ZH91"/>
<name>A0AAN4ZH91_9BILA</name>